<sequence>MADAEVLALVRQHNKPFNAVGVGDYLAVKGIKKTAVQKALDSLAAAGKLTAKEFGKTKIYLPPQDGLEVLSKEELDAKKAELKALQAELAEEQKGLRETEEELRGWETSLTAEQLRKQVEELKAKAAAQATKLEGLSSGATLVTADERAAVEKAFVAAMDAWRKRRGIFRGIWDTISEGLEGKQADLFEEIGVDTDEAAGVSFGEISQLLPNPNKRRKV</sequence>
<evidence type="ECO:0000256" key="8">
    <source>
        <dbReference type="SAM" id="Coils"/>
    </source>
</evidence>
<reference evidence="11 12" key="1">
    <citation type="journal article" date="2013" name="BMC Genomics">
        <title>Reconstruction of the lipid metabolism for the microalga Monoraphidium neglectum from its genome sequence reveals characteristics suitable for biofuel production.</title>
        <authorList>
            <person name="Bogen C."/>
            <person name="Al-Dilaimi A."/>
            <person name="Albersmeier A."/>
            <person name="Wichmann J."/>
            <person name="Grundmann M."/>
            <person name="Rupp O."/>
            <person name="Lauersen K.J."/>
            <person name="Blifernez-Klassen O."/>
            <person name="Kalinowski J."/>
            <person name="Goesmann A."/>
            <person name="Mussgnug J.H."/>
            <person name="Kruse O."/>
        </authorList>
    </citation>
    <scope>NUCLEOTIDE SEQUENCE [LARGE SCALE GENOMIC DNA]</scope>
    <source>
        <strain evidence="11 12">SAG 48.87</strain>
    </source>
</reference>
<evidence type="ECO:0000259" key="9">
    <source>
        <dbReference type="Pfam" id="PF07106"/>
    </source>
</evidence>
<dbReference type="PANTHER" id="PTHR15938">
    <property type="entry name" value="TBP-1 INTERACTING PROTEIN"/>
    <property type="match status" value="1"/>
</dbReference>
<feature type="coiled-coil region" evidence="8">
    <location>
        <begin position="68"/>
        <end position="132"/>
    </location>
</feature>
<dbReference type="OrthoDB" id="272266at2759"/>
<dbReference type="GO" id="GO:0010774">
    <property type="term" value="P:meiotic strand invasion involved in reciprocal meiotic recombination"/>
    <property type="evidence" value="ECO:0007669"/>
    <property type="project" value="TreeGrafter"/>
</dbReference>
<dbReference type="InterPro" id="IPR010776">
    <property type="entry name" value="Hop2_WH_dom"/>
</dbReference>
<dbReference type="GO" id="GO:0120231">
    <property type="term" value="C:DNA recombinase auxiliary factor complex"/>
    <property type="evidence" value="ECO:0007669"/>
    <property type="project" value="TreeGrafter"/>
</dbReference>
<evidence type="ECO:0000256" key="3">
    <source>
        <dbReference type="ARBA" id="ARBA00016093"/>
    </source>
</evidence>
<comment type="similarity">
    <text evidence="2">Belongs to the HOP2 family.</text>
</comment>
<dbReference type="AlphaFoldDB" id="A0A0D2MV36"/>
<dbReference type="GO" id="GO:0007129">
    <property type="term" value="P:homologous chromosome pairing at meiosis"/>
    <property type="evidence" value="ECO:0007669"/>
    <property type="project" value="TreeGrafter"/>
</dbReference>
<evidence type="ECO:0000313" key="11">
    <source>
        <dbReference type="EMBL" id="KIZ06400.1"/>
    </source>
</evidence>
<dbReference type="GO" id="GO:0003690">
    <property type="term" value="F:double-stranded DNA binding"/>
    <property type="evidence" value="ECO:0007669"/>
    <property type="project" value="TreeGrafter"/>
</dbReference>
<comment type="subcellular location">
    <subcellularLocation>
        <location evidence="1">Nucleus</location>
    </subcellularLocation>
</comment>
<evidence type="ECO:0000256" key="4">
    <source>
        <dbReference type="ARBA" id="ARBA00023054"/>
    </source>
</evidence>
<name>A0A0D2MV36_9CHLO</name>
<keyword evidence="12" id="KW-1185">Reference proteome</keyword>
<dbReference type="GO" id="GO:0000709">
    <property type="term" value="P:meiotic joint molecule formation"/>
    <property type="evidence" value="ECO:0007669"/>
    <property type="project" value="TreeGrafter"/>
</dbReference>
<dbReference type="InterPro" id="IPR040661">
    <property type="entry name" value="LZ3wCH"/>
</dbReference>
<dbReference type="GeneID" id="25733123"/>
<keyword evidence="4 8" id="KW-0175">Coiled coil</keyword>
<protein>
    <recommendedName>
        <fullName evidence="3">Homologous-pairing protein 2 homolog</fullName>
    </recommendedName>
</protein>
<evidence type="ECO:0000256" key="5">
    <source>
        <dbReference type="ARBA" id="ARBA00023172"/>
    </source>
</evidence>
<dbReference type="Pfam" id="PF07106">
    <property type="entry name" value="WHD_TBPIP"/>
    <property type="match status" value="1"/>
</dbReference>
<dbReference type="STRING" id="145388.A0A0D2MV36"/>
<dbReference type="KEGG" id="mng:MNEG_1546"/>
<evidence type="ECO:0000256" key="2">
    <source>
        <dbReference type="ARBA" id="ARBA00007922"/>
    </source>
</evidence>
<dbReference type="PANTHER" id="PTHR15938:SF0">
    <property type="entry name" value="HOMOLOGOUS-PAIRING PROTEIN 2 HOMOLOG"/>
    <property type="match status" value="1"/>
</dbReference>
<keyword evidence="5" id="KW-0233">DNA recombination</keyword>
<dbReference type="GO" id="GO:0000794">
    <property type="term" value="C:condensed nuclear chromosome"/>
    <property type="evidence" value="ECO:0007669"/>
    <property type="project" value="TreeGrafter"/>
</dbReference>
<feature type="domain" description="Leucine zipper with capping helix" evidence="10">
    <location>
        <begin position="143"/>
        <end position="198"/>
    </location>
</feature>
<dbReference type="Pfam" id="PF18517">
    <property type="entry name" value="LZ3wCH"/>
    <property type="match status" value="1"/>
</dbReference>
<organism evidence="11 12">
    <name type="scientific">Monoraphidium neglectum</name>
    <dbReference type="NCBI Taxonomy" id="145388"/>
    <lineage>
        <taxon>Eukaryota</taxon>
        <taxon>Viridiplantae</taxon>
        <taxon>Chlorophyta</taxon>
        <taxon>core chlorophytes</taxon>
        <taxon>Chlorophyceae</taxon>
        <taxon>CS clade</taxon>
        <taxon>Sphaeropleales</taxon>
        <taxon>Selenastraceae</taxon>
        <taxon>Monoraphidium</taxon>
    </lineage>
</organism>
<keyword evidence="7" id="KW-0469">Meiosis</keyword>
<evidence type="ECO:0000256" key="6">
    <source>
        <dbReference type="ARBA" id="ARBA00023242"/>
    </source>
</evidence>
<dbReference type="Gene3D" id="1.10.10.10">
    <property type="entry name" value="Winged helix-like DNA-binding domain superfamily/Winged helix DNA-binding domain"/>
    <property type="match status" value="1"/>
</dbReference>
<gene>
    <name evidence="11" type="ORF">MNEG_1546</name>
</gene>
<dbReference type="EMBL" id="KK100376">
    <property type="protein sequence ID" value="KIZ06400.1"/>
    <property type="molecule type" value="Genomic_DNA"/>
</dbReference>
<evidence type="ECO:0000256" key="7">
    <source>
        <dbReference type="ARBA" id="ARBA00023254"/>
    </source>
</evidence>
<accession>A0A0D2MV36</accession>
<dbReference type="InterPro" id="IPR036388">
    <property type="entry name" value="WH-like_DNA-bd_sf"/>
</dbReference>
<dbReference type="Proteomes" id="UP000054498">
    <property type="component" value="Unassembled WGS sequence"/>
</dbReference>
<evidence type="ECO:0000313" key="12">
    <source>
        <dbReference type="Proteomes" id="UP000054498"/>
    </source>
</evidence>
<dbReference type="GO" id="GO:0120230">
    <property type="term" value="F:recombinase activator activity"/>
    <property type="evidence" value="ECO:0007669"/>
    <property type="project" value="TreeGrafter"/>
</dbReference>
<keyword evidence="6" id="KW-0539">Nucleus</keyword>
<feature type="domain" description="Homologous-pairing protein 2 winged helix" evidence="9">
    <location>
        <begin position="4"/>
        <end position="61"/>
    </location>
</feature>
<dbReference type="RefSeq" id="XP_013905419.1">
    <property type="nucleotide sequence ID" value="XM_014049965.1"/>
</dbReference>
<evidence type="ECO:0000256" key="1">
    <source>
        <dbReference type="ARBA" id="ARBA00004123"/>
    </source>
</evidence>
<proteinExistence type="inferred from homology"/>
<evidence type="ECO:0000259" key="10">
    <source>
        <dbReference type="Pfam" id="PF18517"/>
    </source>
</evidence>